<dbReference type="InterPro" id="IPR005471">
    <property type="entry name" value="Tscrpt_reg_IclR_N"/>
</dbReference>
<dbReference type="Gene3D" id="1.10.10.10">
    <property type="entry name" value="Winged helix-like DNA-binding domain superfamily/Winged helix DNA-binding domain"/>
    <property type="match status" value="1"/>
</dbReference>
<proteinExistence type="predicted"/>
<evidence type="ECO:0000259" key="1">
    <source>
        <dbReference type="PROSITE" id="PS51077"/>
    </source>
</evidence>
<protein>
    <recommendedName>
        <fullName evidence="1">HTH iclR-type domain-containing protein</fullName>
    </recommendedName>
</protein>
<dbReference type="InterPro" id="IPR050707">
    <property type="entry name" value="HTH_MetabolicPath_Reg"/>
</dbReference>
<dbReference type="SUPFAM" id="SSF46785">
    <property type="entry name" value="Winged helix' DNA-binding domain"/>
    <property type="match status" value="1"/>
</dbReference>
<name>A0ABP6B156_9ACTN</name>
<dbReference type="PANTHER" id="PTHR30136">
    <property type="entry name" value="HELIX-TURN-HELIX TRANSCRIPTIONAL REGULATOR, ICLR FAMILY"/>
    <property type="match status" value="1"/>
</dbReference>
<sequence>MALTEASPRSEAQVDSPKRSMLSRGLSIVDSFGGRDHELSLSELARRADLPKPTAHRLVAELLEWGILERGRSGLRLGPRLAHFGARVHRHDLLRTTALPHLRRLCELTGGRAVLSVTKHDQLIHLARCGNPSAKNASRDVADERLSIAATRRLMRALDPSTDYAGSGAEIVRSQQYAAVAYGSGERTLLGIACPISIEQRPPVAIVTALAKGHRGRLATIVAPVHACALSITRAIRAMPEFY</sequence>
<evidence type="ECO:0000313" key="2">
    <source>
        <dbReference type="EMBL" id="GAA2531938.1"/>
    </source>
</evidence>
<dbReference type="EMBL" id="BAAARY010000029">
    <property type="protein sequence ID" value="GAA2531938.1"/>
    <property type="molecule type" value="Genomic_DNA"/>
</dbReference>
<dbReference type="Proteomes" id="UP001499978">
    <property type="component" value="Unassembled WGS sequence"/>
</dbReference>
<dbReference type="PROSITE" id="PS51077">
    <property type="entry name" value="HTH_ICLR"/>
    <property type="match status" value="1"/>
</dbReference>
<organism evidence="2 3">
    <name type="scientific">Pilimelia columellifera subsp. columellifera</name>
    <dbReference type="NCBI Taxonomy" id="706583"/>
    <lineage>
        <taxon>Bacteria</taxon>
        <taxon>Bacillati</taxon>
        <taxon>Actinomycetota</taxon>
        <taxon>Actinomycetes</taxon>
        <taxon>Micromonosporales</taxon>
        <taxon>Micromonosporaceae</taxon>
        <taxon>Pilimelia</taxon>
    </lineage>
</organism>
<reference evidence="3" key="1">
    <citation type="journal article" date="2019" name="Int. J. Syst. Evol. Microbiol.">
        <title>The Global Catalogue of Microorganisms (GCM) 10K type strain sequencing project: providing services to taxonomists for standard genome sequencing and annotation.</title>
        <authorList>
            <consortium name="The Broad Institute Genomics Platform"/>
            <consortium name="The Broad Institute Genome Sequencing Center for Infectious Disease"/>
            <person name="Wu L."/>
            <person name="Ma J."/>
        </authorList>
    </citation>
    <scope>NUCLEOTIDE SEQUENCE [LARGE SCALE GENOMIC DNA]</scope>
    <source>
        <strain evidence="3">JCM 3367</strain>
    </source>
</reference>
<dbReference type="Pfam" id="PF09339">
    <property type="entry name" value="HTH_IclR"/>
    <property type="match status" value="1"/>
</dbReference>
<dbReference type="PANTHER" id="PTHR30136:SF24">
    <property type="entry name" value="HTH-TYPE TRANSCRIPTIONAL REPRESSOR ALLR"/>
    <property type="match status" value="1"/>
</dbReference>
<keyword evidence="3" id="KW-1185">Reference proteome</keyword>
<feature type="domain" description="HTH iclR-type" evidence="1">
    <location>
        <begin position="19"/>
        <end position="79"/>
    </location>
</feature>
<comment type="caution">
    <text evidence="2">The sequence shown here is derived from an EMBL/GenBank/DDBJ whole genome shotgun (WGS) entry which is preliminary data.</text>
</comment>
<dbReference type="SUPFAM" id="SSF55781">
    <property type="entry name" value="GAF domain-like"/>
    <property type="match status" value="1"/>
</dbReference>
<dbReference type="SMART" id="SM00346">
    <property type="entry name" value="HTH_ICLR"/>
    <property type="match status" value="1"/>
</dbReference>
<dbReference type="InterPro" id="IPR036390">
    <property type="entry name" value="WH_DNA-bd_sf"/>
</dbReference>
<accession>A0ABP6B156</accession>
<evidence type="ECO:0000313" key="3">
    <source>
        <dbReference type="Proteomes" id="UP001499978"/>
    </source>
</evidence>
<gene>
    <name evidence="2" type="ORF">GCM10010201_34270</name>
</gene>
<dbReference type="InterPro" id="IPR036388">
    <property type="entry name" value="WH-like_DNA-bd_sf"/>
</dbReference>